<gene>
    <name evidence="4" type="ORF">JTE90_022956</name>
</gene>
<feature type="domain" description="Fibronectin type-III" evidence="3">
    <location>
        <begin position="1533"/>
        <end position="1622"/>
    </location>
</feature>
<feature type="coiled-coil region" evidence="1">
    <location>
        <begin position="1160"/>
        <end position="1233"/>
    </location>
</feature>
<evidence type="ECO:0000259" key="3">
    <source>
        <dbReference type="PROSITE" id="PS50853"/>
    </source>
</evidence>
<feature type="coiled-coil region" evidence="1">
    <location>
        <begin position="1260"/>
        <end position="1399"/>
    </location>
</feature>
<feature type="coiled-coil region" evidence="1">
    <location>
        <begin position="872"/>
        <end position="935"/>
    </location>
</feature>
<evidence type="ECO:0000256" key="1">
    <source>
        <dbReference type="SAM" id="Coils"/>
    </source>
</evidence>
<feature type="coiled-coil region" evidence="1">
    <location>
        <begin position="54"/>
        <end position="81"/>
    </location>
</feature>
<comment type="caution">
    <text evidence="4">The sequence shown here is derived from an EMBL/GenBank/DDBJ whole genome shotgun (WGS) entry which is preliminary data.</text>
</comment>
<protein>
    <recommendedName>
        <fullName evidence="3">Fibronectin type-III domain-containing protein</fullName>
    </recommendedName>
</protein>
<organism evidence="4 5">
    <name type="scientific">Oedothorax gibbosus</name>
    <dbReference type="NCBI Taxonomy" id="931172"/>
    <lineage>
        <taxon>Eukaryota</taxon>
        <taxon>Metazoa</taxon>
        <taxon>Ecdysozoa</taxon>
        <taxon>Arthropoda</taxon>
        <taxon>Chelicerata</taxon>
        <taxon>Arachnida</taxon>
        <taxon>Araneae</taxon>
        <taxon>Araneomorphae</taxon>
        <taxon>Entelegynae</taxon>
        <taxon>Araneoidea</taxon>
        <taxon>Linyphiidae</taxon>
        <taxon>Erigoninae</taxon>
        <taxon>Oedothorax</taxon>
    </lineage>
</organism>
<dbReference type="PROSITE" id="PS50853">
    <property type="entry name" value="FN3"/>
    <property type="match status" value="1"/>
</dbReference>
<evidence type="ECO:0000313" key="5">
    <source>
        <dbReference type="Proteomes" id="UP000827092"/>
    </source>
</evidence>
<feature type="compositionally biased region" description="Basic and acidic residues" evidence="2">
    <location>
        <begin position="1640"/>
        <end position="1650"/>
    </location>
</feature>
<name>A0AAV6VAI9_9ARAC</name>
<feature type="coiled-coil region" evidence="1">
    <location>
        <begin position="1038"/>
        <end position="1123"/>
    </location>
</feature>
<dbReference type="Gene3D" id="1.10.287.1490">
    <property type="match status" value="1"/>
</dbReference>
<feature type="compositionally biased region" description="Acidic residues" evidence="2">
    <location>
        <begin position="1628"/>
        <end position="1639"/>
    </location>
</feature>
<proteinExistence type="predicted"/>
<feature type="region of interest" description="Disordered" evidence="2">
    <location>
        <begin position="318"/>
        <end position="373"/>
    </location>
</feature>
<sequence>MRGDIIGKNSFVKMKMYRQLYKEHLSLERSFCSLYQHLTTESVSKNDFNWICEKNKLEAMIAHLKSKTIDLQKKLEDSNERCELLEFCLLELENKIEVRDEKDSVDKGVCTEDLNRVALEKNILNKCLDCNNFSQKIINHELSDIEDKNNIISIKMESKNYRLQLEETQTKLSSLTEHLDSVLQCNCKLGVGMDYVIATVNELQSLMKWTAEKAEMKADNTIIFQKLQQLERIQKDLEKTAIESEDIRTRAEQDRQLNEDVVLKKDSEHTLELYVNVENIPPVFCNNLQESKNINSSEQCQIFAEMPSEEKLLIDLNTPEADDSPGESSFPLASTPVKHKKCESQDSLGTNISEDEGLGEESRRGDSTGPSSFVELQDSLSSIVSLNSSIKHPLSSEIIITDPEGHKKTEECPNDVNNQGNTLDMCLCAIGNLRESLKTKENELLKLSALQNDQKQIAELQDVIISFHKDKASLRAELDQCKKENASLKEQILELEEAENDARLQAQKLEGMLVFLQEKDSHFQAKLGETKQSLERCIEKLKRKETEEQELRTQIKYLEELGQKYEEQIKTMEVIELALRKKLIEEENECKVKEHNITIEKLDRGTQMYEILLSQTCDIKDSFAEKRDKIFDALSEKHTVSSLQSNKSSIKKIVDTCVQVPDESFIKYVYSECSVQTDNDSQVDKKEIAVQSSNEANGKSLGVEESSQAGMPSIECPIQNELLKRLHQLVEEDAHLQQQLHYVDQINLTLWKKLHNLEFHIGECKKRNISEDCASDSCIDSESEFFSSRPVSREQMRDESLATSKCASPCSNRGIIACLDQSEHEIRERLSKLEAINSAFEKELVMREKLYLAKEKKYGEWVKTEQRFIGDLKRISDERDSLVSQVHQLQNEKEELAARVLVLQTEIDQINESHRQETEQIRQEQEEVITQLQKIVDMLLTKEKNHLKQITNLKLEKSKLNSDKNESDQLKSSYVELQLELSRTRDEMRRREEEFRIRLDEVRSKHVMEEARLVTELEMLKSKDSHFDEMIDNFEQRQNDLISIAKQKEQDLEEARNEYKRSMEATEEEHRAIEAELKSQLRQMEEGTSVATRALTEERKRLEKELQENIDDLKSKEEVYKARICELENNVTHLHDELHRITSDLDNGFGSADGAYNYRREKLQNQLRELRDREVELREKLDEMEQKEVAYRETLEHADRIVASVEQGYKNKIEELEISEKNLKQRVLHLEEEESRLRGALHKERRSSDGRKPDDLVLELLEAEAREIGLKEQVQNLEQIHRNSAAKVKDLEKVRDKLESQLSDKEELTINFQKTQQELENVRKTLSKLKKSESELKSSLHQTESVLANTESQFRNKIRIIEEEKKRLEETIDELRVQVRDLKKKLENISNEREEQRLSVTLTNQMRTPSRIVSVINDSNDEPDYVDVDECCNQPPQVTVKPLIVRNVNYSQKPPMVSSSGLLKNKPATLPKDNKRIQSNASHPSDRYVDNARQNLEDCMLRAMAAMKCDIKKKGTMEQSTKEENDYDEVLPRPTNLRIVQQVGSDTLLVGWSYVNTSLLEGFEVYVNGQLHETVYTPDRTKALISGLNLKRPLTLSICALSRYGQMSDPTVLEIPFQGEISKKYQENDDEEDVNEDAMYESKRPYSMEW</sequence>
<feature type="coiled-coil region" evidence="1">
    <location>
        <begin position="430"/>
        <end position="568"/>
    </location>
</feature>
<feature type="region of interest" description="Disordered" evidence="2">
    <location>
        <begin position="1456"/>
        <end position="1487"/>
    </location>
</feature>
<keyword evidence="5" id="KW-1185">Reference proteome</keyword>
<keyword evidence="1" id="KW-0175">Coiled coil</keyword>
<dbReference type="InterPro" id="IPR003961">
    <property type="entry name" value="FN3_dom"/>
</dbReference>
<reference evidence="4 5" key="1">
    <citation type="journal article" date="2022" name="Nat. Ecol. Evol.">
        <title>A masculinizing supergene underlies an exaggerated male reproductive morph in a spider.</title>
        <authorList>
            <person name="Hendrickx F."/>
            <person name="De Corte Z."/>
            <person name="Sonet G."/>
            <person name="Van Belleghem S.M."/>
            <person name="Kostlbacher S."/>
            <person name="Vangestel C."/>
        </authorList>
    </citation>
    <scope>NUCLEOTIDE SEQUENCE [LARGE SCALE GENOMIC DNA]</scope>
    <source>
        <strain evidence="4">W744_W776</strain>
    </source>
</reference>
<feature type="coiled-coil region" evidence="1">
    <location>
        <begin position="960"/>
        <end position="1005"/>
    </location>
</feature>
<evidence type="ECO:0000256" key="2">
    <source>
        <dbReference type="SAM" id="MobiDB-lite"/>
    </source>
</evidence>
<feature type="region of interest" description="Disordered" evidence="2">
    <location>
        <begin position="1624"/>
        <end position="1650"/>
    </location>
</feature>
<dbReference type="EMBL" id="JAFNEN010000124">
    <property type="protein sequence ID" value="KAG8193326.1"/>
    <property type="molecule type" value="Genomic_DNA"/>
</dbReference>
<accession>A0AAV6VAI9</accession>
<dbReference type="Proteomes" id="UP000827092">
    <property type="component" value="Unassembled WGS sequence"/>
</dbReference>
<evidence type="ECO:0000313" key="4">
    <source>
        <dbReference type="EMBL" id="KAG8193326.1"/>
    </source>
</evidence>